<accession>T1EGN2</accession>
<reference evidence="13" key="3">
    <citation type="submission" date="2015-06" db="UniProtKB">
        <authorList>
            <consortium name="EnsemblMetazoa"/>
        </authorList>
    </citation>
    <scope>IDENTIFICATION</scope>
</reference>
<evidence type="ECO:0000256" key="6">
    <source>
        <dbReference type="ARBA" id="ARBA00023136"/>
    </source>
</evidence>
<dbReference type="PANTHER" id="PTHR45695:SF9">
    <property type="entry name" value="LEUCOKININ RECEPTOR"/>
    <property type="match status" value="1"/>
</dbReference>
<dbReference type="AlphaFoldDB" id="T1EGN2"/>
<evidence type="ECO:0000256" key="7">
    <source>
        <dbReference type="ARBA" id="ARBA00023170"/>
    </source>
</evidence>
<dbReference type="InterPro" id="IPR000276">
    <property type="entry name" value="GPCR_Rhodpsn"/>
</dbReference>
<reference evidence="12 14" key="2">
    <citation type="journal article" date="2013" name="Nature">
        <title>Insights into bilaterian evolution from three spiralian genomes.</title>
        <authorList>
            <person name="Simakov O."/>
            <person name="Marletaz F."/>
            <person name="Cho S.J."/>
            <person name="Edsinger-Gonzales E."/>
            <person name="Havlak P."/>
            <person name="Hellsten U."/>
            <person name="Kuo D.H."/>
            <person name="Larsson T."/>
            <person name="Lv J."/>
            <person name="Arendt D."/>
            <person name="Savage R."/>
            <person name="Osoegawa K."/>
            <person name="de Jong P."/>
            <person name="Grimwood J."/>
            <person name="Chapman J.A."/>
            <person name="Shapiro H."/>
            <person name="Aerts A."/>
            <person name="Otillar R.P."/>
            <person name="Terry A.Y."/>
            <person name="Boore J.L."/>
            <person name="Grigoriev I.V."/>
            <person name="Lindberg D.R."/>
            <person name="Seaver E.C."/>
            <person name="Weisblat D.A."/>
            <person name="Putnam N.H."/>
            <person name="Rokhsar D.S."/>
        </authorList>
    </citation>
    <scope>NUCLEOTIDE SEQUENCE</scope>
</reference>
<evidence type="ECO:0000256" key="1">
    <source>
        <dbReference type="ARBA" id="ARBA00004141"/>
    </source>
</evidence>
<dbReference type="PRINTS" id="PR00237">
    <property type="entry name" value="GPCRRHODOPSN"/>
</dbReference>
<evidence type="ECO:0000313" key="14">
    <source>
        <dbReference type="Proteomes" id="UP000015101"/>
    </source>
</evidence>
<reference evidence="14" key="1">
    <citation type="submission" date="2012-12" db="EMBL/GenBank/DDBJ databases">
        <authorList>
            <person name="Hellsten U."/>
            <person name="Grimwood J."/>
            <person name="Chapman J.A."/>
            <person name="Shapiro H."/>
            <person name="Aerts A."/>
            <person name="Otillar R.P."/>
            <person name="Terry A.Y."/>
            <person name="Boore J.L."/>
            <person name="Simakov O."/>
            <person name="Marletaz F."/>
            <person name="Cho S.-J."/>
            <person name="Edsinger-Gonzales E."/>
            <person name="Havlak P."/>
            <person name="Kuo D.-H."/>
            <person name="Larsson T."/>
            <person name="Lv J."/>
            <person name="Arendt D."/>
            <person name="Savage R."/>
            <person name="Osoegawa K."/>
            <person name="de Jong P."/>
            <person name="Lindberg D.R."/>
            <person name="Seaver E.C."/>
            <person name="Weisblat D.A."/>
            <person name="Putnam N.H."/>
            <person name="Grigoriev I.V."/>
            <person name="Rokhsar D.S."/>
        </authorList>
    </citation>
    <scope>NUCLEOTIDE SEQUENCE</scope>
</reference>
<keyword evidence="14" id="KW-1185">Reference proteome</keyword>
<gene>
    <name evidence="13" type="primary">20195732</name>
    <name evidence="12" type="ORF">HELRODRAFT_119463</name>
</gene>
<dbReference type="PROSITE" id="PS00237">
    <property type="entry name" value="G_PROTEIN_RECEP_F1_1"/>
    <property type="match status" value="1"/>
</dbReference>
<dbReference type="OrthoDB" id="9445642at2759"/>
<evidence type="ECO:0000259" key="11">
    <source>
        <dbReference type="PROSITE" id="PS50262"/>
    </source>
</evidence>
<name>T1EGN2_HELRO</name>
<evidence type="ECO:0000256" key="3">
    <source>
        <dbReference type="ARBA" id="ARBA00022692"/>
    </source>
</evidence>
<feature type="transmembrane region" description="Helical" evidence="10">
    <location>
        <begin position="178"/>
        <end position="198"/>
    </location>
</feature>
<evidence type="ECO:0000313" key="12">
    <source>
        <dbReference type="EMBL" id="ESN92757.1"/>
    </source>
</evidence>
<dbReference type="EMBL" id="AMQM01001862">
    <property type="status" value="NOT_ANNOTATED_CDS"/>
    <property type="molecule type" value="Genomic_DNA"/>
</dbReference>
<evidence type="ECO:0000256" key="5">
    <source>
        <dbReference type="ARBA" id="ARBA00023040"/>
    </source>
</evidence>
<dbReference type="GeneID" id="20195732"/>
<dbReference type="GO" id="GO:0004983">
    <property type="term" value="F:neuropeptide Y receptor activity"/>
    <property type="evidence" value="ECO:0007669"/>
    <property type="project" value="InterPro"/>
</dbReference>
<evidence type="ECO:0000313" key="13">
    <source>
        <dbReference type="EnsemblMetazoa" id="HelroP119463"/>
    </source>
</evidence>
<keyword evidence="5 9" id="KW-0297">G-protein coupled receptor</keyword>
<dbReference type="eggNOG" id="KOG4219">
    <property type="taxonomic scope" value="Eukaryota"/>
</dbReference>
<comment type="subcellular location">
    <subcellularLocation>
        <location evidence="1">Membrane</location>
        <topology evidence="1">Multi-pass membrane protein</topology>
    </subcellularLocation>
</comment>
<dbReference type="STRING" id="6412.T1EGN2"/>
<dbReference type="GO" id="GO:0008188">
    <property type="term" value="F:neuropeptide receptor activity"/>
    <property type="evidence" value="ECO:0000318"/>
    <property type="project" value="GO_Central"/>
</dbReference>
<feature type="transmembrane region" description="Helical" evidence="10">
    <location>
        <begin position="229"/>
        <end position="248"/>
    </location>
</feature>
<dbReference type="EnsemblMetazoa" id="HelroT119463">
    <property type="protein sequence ID" value="HelroP119463"/>
    <property type="gene ID" value="HelroG119463"/>
</dbReference>
<dbReference type="EMBL" id="KB097639">
    <property type="protein sequence ID" value="ESN92757.1"/>
    <property type="molecule type" value="Genomic_DNA"/>
</dbReference>
<keyword evidence="7 9" id="KW-0675">Receptor</keyword>
<dbReference type="GO" id="GO:0007218">
    <property type="term" value="P:neuropeptide signaling pathway"/>
    <property type="evidence" value="ECO:0000318"/>
    <property type="project" value="GO_Central"/>
</dbReference>
<sequence length="292" mass="32526">SVSFLLYFLYGSVSLVTVLGNALVIAAIIIYGRSMRTTTNMFIINLSLADVALGLFSTPFQFQASMCTAISQTWSMPHFVCTVSAFVKEMSISVSVSTLVVISIERYKAVLQPLKPGWSSRKVLCILLAVWVLCVISAIPTALAYRLLIVSRGVFSLSDCCCCCCCCCDINDQIAATYAFYLAVVQYMIPLLLMSVAYSRIIYHLSTTARPGFALDSRDTIIKKNKEKVVKMLVVVVIVFALCWLPLQTYNCLSVLVPSVKTYRHVDILWLFSNWLAMSNSCYNPFIYGIFN</sequence>
<feature type="domain" description="G-protein coupled receptors family 1 profile" evidence="11">
    <location>
        <begin position="20"/>
        <end position="288"/>
    </location>
</feature>
<keyword evidence="3 9" id="KW-0812">Transmembrane</keyword>
<dbReference type="OMA" id="CCCDIND"/>
<evidence type="ECO:0000256" key="10">
    <source>
        <dbReference type="SAM" id="Phobius"/>
    </source>
</evidence>
<protein>
    <recommendedName>
        <fullName evidence="11">G-protein coupled receptors family 1 profile domain-containing protein</fullName>
    </recommendedName>
</protein>
<evidence type="ECO:0000256" key="9">
    <source>
        <dbReference type="RuleBase" id="RU000688"/>
    </source>
</evidence>
<evidence type="ECO:0000256" key="4">
    <source>
        <dbReference type="ARBA" id="ARBA00022989"/>
    </source>
</evidence>
<dbReference type="GO" id="GO:0005886">
    <property type="term" value="C:plasma membrane"/>
    <property type="evidence" value="ECO:0000318"/>
    <property type="project" value="GO_Central"/>
</dbReference>
<organism evidence="13 14">
    <name type="scientific">Helobdella robusta</name>
    <name type="common">Californian leech</name>
    <dbReference type="NCBI Taxonomy" id="6412"/>
    <lineage>
        <taxon>Eukaryota</taxon>
        <taxon>Metazoa</taxon>
        <taxon>Spiralia</taxon>
        <taxon>Lophotrochozoa</taxon>
        <taxon>Annelida</taxon>
        <taxon>Clitellata</taxon>
        <taxon>Hirudinea</taxon>
        <taxon>Rhynchobdellida</taxon>
        <taxon>Glossiphoniidae</taxon>
        <taxon>Helobdella</taxon>
    </lineage>
</organism>
<feature type="transmembrane region" description="Helical" evidence="10">
    <location>
        <begin position="268"/>
        <end position="291"/>
    </location>
</feature>
<dbReference type="InParanoid" id="T1EGN2"/>
<dbReference type="PANTHER" id="PTHR45695">
    <property type="entry name" value="LEUCOKININ RECEPTOR-RELATED"/>
    <property type="match status" value="1"/>
</dbReference>
<keyword evidence="6 10" id="KW-0472">Membrane</keyword>
<comment type="similarity">
    <text evidence="2 9">Belongs to the G-protein coupled receptor 1 family.</text>
</comment>
<dbReference type="SUPFAM" id="SSF81321">
    <property type="entry name" value="Family A G protein-coupled receptor-like"/>
    <property type="match status" value="1"/>
</dbReference>
<dbReference type="PROSITE" id="PS50262">
    <property type="entry name" value="G_PROTEIN_RECEP_F1_2"/>
    <property type="match status" value="1"/>
</dbReference>
<dbReference type="KEGG" id="hro:HELRODRAFT_119463"/>
<dbReference type="Gene3D" id="1.20.1070.10">
    <property type="entry name" value="Rhodopsin 7-helix transmembrane proteins"/>
    <property type="match status" value="1"/>
</dbReference>
<feature type="transmembrane region" description="Helical" evidence="10">
    <location>
        <begin position="123"/>
        <end position="148"/>
    </location>
</feature>
<evidence type="ECO:0000256" key="2">
    <source>
        <dbReference type="ARBA" id="ARBA00010663"/>
    </source>
</evidence>
<dbReference type="CTD" id="20195732"/>
<evidence type="ECO:0000256" key="8">
    <source>
        <dbReference type="ARBA" id="ARBA00023224"/>
    </source>
</evidence>
<dbReference type="Pfam" id="PF00001">
    <property type="entry name" value="7tm_1"/>
    <property type="match status" value="1"/>
</dbReference>
<dbReference type="HOGENOM" id="CLU_009579_6_1_1"/>
<dbReference type="InterPro" id="IPR017452">
    <property type="entry name" value="GPCR_Rhodpsn_7TM"/>
</dbReference>
<feature type="transmembrane region" description="Helical" evidence="10">
    <location>
        <begin position="6"/>
        <end position="30"/>
    </location>
</feature>
<proteinExistence type="inferred from homology"/>
<dbReference type="PRINTS" id="PR01012">
    <property type="entry name" value="NRPEPTIDEYR"/>
</dbReference>
<keyword evidence="4 10" id="KW-1133">Transmembrane helix</keyword>
<keyword evidence="8 9" id="KW-0807">Transducer</keyword>
<dbReference type="InterPro" id="IPR000611">
    <property type="entry name" value="NPY_rcpt"/>
</dbReference>
<dbReference type="RefSeq" id="XP_009029059.1">
    <property type="nucleotide sequence ID" value="XM_009030811.1"/>
</dbReference>
<dbReference type="Proteomes" id="UP000015101">
    <property type="component" value="Unassembled WGS sequence"/>
</dbReference>